<accession>A0AAV9HJZ8</accession>
<feature type="region of interest" description="Disordered" evidence="1">
    <location>
        <begin position="93"/>
        <end position="113"/>
    </location>
</feature>
<evidence type="ECO:0000313" key="2">
    <source>
        <dbReference type="EMBL" id="KAK4460359.1"/>
    </source>
</evidence>
<organism evidence="2 3">
    <name type="scientific">Cladorrhinum samala</name>
    <dbReference type="NCBI Taxonomy" id="585594"/>
    <lineage>
        <taxon>Eukaryota</taxon>
        <taxon>Fungi</taxon>
        <taxon>Dikarya</taxon>
        <taxon>Ascomycota</taxon>
        <taxon>Pezizomycotina</taxon>
        <taxon>Sordariomycetes</taxon>
        <taxon>Sordariomycetidae</taxon>
        <taxon>Sordariales</taxon>
        <taxon>Podosporaceae</taxon>
        <taxon>Cladorrhinum</taxon>
    </lineage>
</organism>
<name>A0AAV9HJZ8_9PEZI</name>
<dbReference type="Proteomes" id="UP001321749">
    <property type="component" value="Unassembled WGS sequence"/>
</dbReference>
<keyword evidence="3" id="KW-1185">Reference proteome</keyword>
<dbReference type="AlphaFoldDB" id="A0AAV9HJZ8"/>
<evidence type="ECO:0000313" key="3">
    <source>
        <dbReference type="Proteomes" id="UP001321749"/>
    </source>
</evidence>
<protein>
    <recommendedName>
        <fullName evidence="4">SnoaL-like domain-containing protein</fullName>
    </recommendedName>
</protein>
<reference evidence="2" key="2">
    <citation type="submission" date="2023-06" db="EMBL/GenBank/DDBJ databases">
        <authorList>
            <consortium name="Lawrence Berkeley National Laboratory"/>
            <person name="Mondo S.J."/>
            <person name="Hensen N."/>
            <person name="Bonometti L."/>
            <person name="Westerberg I."/>
            <person name="Brannstrom I.O."/>
            <person name="Guillou S."/>
            <person name="Cros-Aarteil S."/>
            <person name="Calhoun S."/>
            <person name="Haridas S."/>
            <person name="Kuo A."/>
            <person name="Pangilinan J."/>
            <person name="Riley R."/>
            <person name="Labutti K."/>
            <person name="Andreopoulos B."/>
            <person name="Lipzen A."/>
            <person name="Chen C."/>
            <person name="Yanf M."/>
            <person name="Daum C."/>
            <person name="Ng V."/>
            <person name="Clum A."/>
            <person name="Steindorff A."/>
            <person name="Ohm R."/>
            <person name="Martin F."/>
            <person name="Silar P."/>
            <person name="Natvig D."/>
            <person name="Lalanne C."/>
            <person name="Gautier V."/>
            <person name="Ament-Velasquez S.L."/>
            <person name="Kruys A."/>
            <person name="Hutchinson M.I."/>
            <person name="Powell A.J."/>
            <person name="Barry K."/>
            <person name="Miller A.N."/>
            <person name="Grigoriev I.V."/>
            <person name="Debuchy R."/>
            <person name="Gladieux P."/>
            <person name="Thoren M.H."/>
            <person name="Johannesson H."/>
        </authorList>
    </citation>
    <scope>NUCLEOTIDE SEQUENCE</scope>
    <source>
        <strain evidence="2">PSN324</strain>
    </source>
</reference>
<comment type="caution">
    <text evidence="2">The sequence shown here is derived from an EMBL/GenBank/DDBJ whole genome shotgun (WGS) entry which is preliminary data.</text>
</comment>
<sequence length="167" mass="19190">MPRQVHPPKPSEALTLGVRAFIGHFFNVSDRPECNEEWVDSFCDEATLVMGPDVANGRQEIRTLREGMWQFVAARKHKVTKVFMGGVEQVEGRSDVAQKKEAEDVDDDDDGGQKAENECELIMFGNVEYRLKTREEKSVEWAAQGRVRKVNGKFRWTYYRVYLGQDS</sequence>
<dbReference type="SUPFAM" id="SSF54427">
    <property type="entry name" value="NTF2-like"/>
    <property type="match status" value="1"/>
</dbReference>
<dbReference type="PANTHER" id="PTHR39401">
    <property type="entry name" value="SNOAL-LIKE DOMAIN-CONTAINING PROTEIN"/>
    <property type="match status" value="1"/>
</dbReference>
<evidence type="ECO:0000256" key="1">
    <source>
        <dbReference type="SAM" id="MobiDB-lite"/>
    </source>
</evidence>
<reference evidence="2" key="1">
    <citation type="journal article" date="2023" name="Mol. Phylogenet. Evol.">
        <title>Genome-scale phylogeny and comparative genomics of the fungal order Sordariales.</title>
        <authorList>
            <person name="Hensen N."/>
            <person name="Bonometti L."/>
            <person name="Westerberg I."/>
            <person name="Brannstrom I.O."/>
            <person name="Guillou S."/>
            <person name="Cros-Aarteil S."/>
            <person name="Calhoun S."/>
            <person name="Haridas S."/>
            <person name="Kuo A."/>
            <person name="Mondo S."/>
            <person name="Pangilinan J."/>
            <person name="Riley R."/>
            <person name="LaButti K."/>
            <person name="Andreopoulos B."/>
            <person name="Lipzen A."/>
            <person name="Chen C."/>
            <person name="Yan M."/>
            <person name="Daum C."/>
            <person name="Ng V."/>
            <person name="Clum A."/>
            <person name="Steindorff A."/>
            <person name="Ohm R.A."/>
            <person name="Martin F."/>
            <person name="Silar P."/>
            <person name="Natvig D.O."/>
            <person name="Lalanne C."/>
            <person name="Gautier V."/>
            <person name="Ament-Velasquez S.L."/>
            <person name="Kruys A."/>
            <person name="Hutchinson M.I."/>
            <person name="Powell A.J."/>
            <person name="Barry K."/>
            <person name="Miller A.N."/>
            <person name="Grigoriev I.V."/>
            <person name="Debuchy R."/>
            <person name="Gladieux P."/>
            <person name="Hiltunen Thoren M."/>
            <person name="Johannesson H."/>
        </authorList>
    </citation>
    <scope>NUCLEOTIDE SEQUENCE</scope>
    <source>
        <strain evidence="2">PSN324</strain>
    </source>
</reference>
<dbReference type="EMBL" id="MU865014">
    <property type="protein sequence ID" value="KAK4460359.1"/>
    <property type="molecule type" value="Genomic_DNA"/>
</dbReference>
<proteinExistence type="predicted"/>
<dbReference type="PANTHER" id="PTHR39401:SF1">
    <property type="entry name" value="SNOAL-LIKE DOMAIN-CONTAINING PROTEIN"/>
    <property type="match status" value="1"/>
</dbReference>
<evidence type="ECO:0008006" key="4">
    <source>
        <dbReference type="Google" id="ProtNLM"/>
    </source>
</evidence>
<feature type="compositionally biased region" description="Basic and acidic residues" evidence="1">
    <location>
        <begin position="93"/>
        <end position="102"/>
    </location>
</feature>
<gene>
    <name evidence="2" type="ORF">QBC42DRAFT_272614</name>
</gene>
<dbReference type="InterPro" id="IPR032710">
    <property type="entry name" value="NTF2-like_dom_sf"/>
</dbReference>